<proteinExistence type="predicted"/>
<dbReference type="RefSeq" id="WP_108056315.1">
    <property type="nucleotide sequence ID" value="NZ_VBSB01000009.1"/>
</dbReference>
<evidence type="ECO:0000256" key="2">
    <source>
        <dbReference type="ARBA" id="ARBA00022475"/>
    </source>
</evidence>
<sequence>MIKFGLSYGWLSARRRVREMVLPIVTTATGAFLVVIVFGMSAGIQEQSASLGHAAEIGRAVILIAITVLLVGVVEVAVATTRTIAHRTRELGVLGATGVRRGPVIAALLVEPAVGAVLGALVGVVLAVIVGVVLGMLGLVGTGVSAAGLGLGSAIAVAVSIVAALATSIVPTWNAASRPPIHSLSTGG</sequence>
<evidence type="ECO:0000256" key="5">
    <source>
        <dbReference type="ARBA" id="ARBA00023136"/>
    </source>
</evidence>
<evidence type="ECO:0000259" key="7">
    <source>
        <dbReference type="Pfam" id="PF02687"/>
    </source>
</evidence>
<dbReference type="Pfam" id="PF02687">
    <property type="entry name" value="FtsX"/>
    <property type="match status" value="1"/>
</dbReference>
<keyword evidence="5 6" id="KW-0472">Membrane</keyword>
<organism evidence="8 9">
    <name type="scientific">Mycolicibacterium sphagni</name>
    <dbReference type="NCBI Taxonomy" id="1786"/>
    <lineage>
        <taxon>Bacteria</taxon>
        <taxon>Bacillati</taxon>
        <taxon>Actinomycetota</taxon>
        <taxon>Actinomycetes</taxon>
        <taxon>Mycobacteriales</taxon>
        <taxon>Mycobacteriaceae</taxon>
        <taxon>Mycolicibacterium</taxon>
    </lineage>
</organism>
<keyword evidence="3 6" id="KW-0812">Transmembrane</keyword>
<accession>A0ABX2JVN0</accession>
<evidence type="ECO:0000256" key="1">
    <source>
        <dbReference type="ARBA" id="ARBA00004651"/>
    </source>
</evidence>
<evidence type="ECO:0000256" key="4">
    <source>
        <dbReference type="ARBA" id="ARBA00022989"/>
    </source>
</evidence>
<feature type="domain" description="ABC3 transporter permease C-terminal" evidence="7">
    <location>
        <begin position="63"/>
        <end position="180"/>
    </location>
</feature>
<evidence type="ECO:0000256" key="6">
    <source>
        <dbReference type="SAM" id="Phobius"/>
    </source>
</evidence>
<dbReference type="InterPro" id="IPR003838">
    <property type="entry name" value="ABC3_permease_C"/>
</dbReference>
<keyword evidence="9" id="KW-1185">Reference proteome</keyword>
<feature type="transmembrane region" description="Helical" evidence="6">
    <location>
        <begin position="57"/>
        <end position="79"/>
    </location>
</feature>
<reference evidence="8 9" key="1">
    <citation type="submission" date="2019-05" db="EMBL/GenBank/DDBJ databases">
        <title>Mycolicibacterium sphagni ENV482 genome assembly.</title>
        <authorList>
            <person name="Chen W."/>
            <person name="Faulkner N.W."/>
            <person name="Hyman M.R."/>
        </authorList>
    </citation>
    <scope>NUCLEOTIDE SEQUENCE [LARGE SCALE GENOMIC DNA]</scope>
    <source>
        <strain evidence="8 9">ENV482</strain>
    </source>
</reference>
<evidence type="ECO:0000256" key="3">
    <source>
        <dbReference type="ARBA" id="ARBA00022692"/>
    </source>
</evidence>
<keyword evidence="4 6" id="KW-1133">Transmembrane helix</keyword>
<keyword evidence="2" id="KW-1003">Cell membrane</keyword>
<evidence type="ECO:0000313" key="9">
    <source>
        <dbReference type="Proteomes" id="UP000708347"/>
    </source>
</evidence>
<dbReference type="Proteomes" id="UP000708347">
    <property type="component" value="Unassembled WGS sequence"/>
</dbReference>
<name>A0ABX2JVN0_9MYCO</name>
<comment type="subcellular location">
    <subcellularLocation>
        <location evidence="1">Cell membrane</location>
        <topology evidence="1">Multi-pass membrane protein</topology>
    </subcellularLocation>
</comment>
<feature type="transmembrane region" description="Helical" evidence="6">
    <location>
        <begin position="116"/>
        <end position="140"/>
    </location>
</feature>
<dbReference type="EMBL" id="VBSB01000009">
    <property type="protein sequence ID" value="NTY60912.1"/>
    <property type="molecule type" value="Genomic_DNA"/>
</dbReference>
<feature type="transmembrane region" description="Helical" evidence="6">
    <location>
        <begin position="21"/>
        <end position="45"/>
    </location>
</feature>
<comment type="caution">
    <text evidence="8">The sequence shown here is derived from an EMBL/GenBank/DDBJ whole genome shotgun (WGS) entry which is preliminary data.</text>
</comment>
<protein>
    <submittedName>
        <fullName evidence="8">ABC transporter permease</fullName>
    </submittedName>
</protein>
<feature type="transmembrane region" description="Helical" evidence="6">
    <location>
        <begin position="147"/>
        <end position="170"/>
    </location>
</feature>
<evidence type="ECO:0000313" key="8">
    <source>
        <dbReference type="EMBL" id="NTY60912.1"/>
    </source>
</evidence>
<gene>
    <name evidence="8" type="ORF">FEG63_15305</name>
</gene>